<comment type="caution">
    <text evidence="1">The sequence shown here is derived from an EMBL/GenBank/DDBJ whole genome shotgun (WGS) entry which is preliminary data.</text>
</comment>
<evidence type="ECO:0000313" key="2">
    <source>
        <dbReference type="Proteomes" id="UP000663882"/>
    </source>
</evidence>
<accession>A0A815UTC9</accession>
<proteinExistence type="predicted"/>
<gene>
    <name evidence="1" type="ORF">RFH988_LOCUS39296</name>
</gene>
<name>A0A815UTC9_9BILA</name>
<feature type="non-terminal residue" evidence="1">
    <location>
        <position position="25"/>
    </location>
</feature>
<dbReference type="Proteomes" id="UP000663882">
    <property type="component" value="Unassembled WGS sequence"/>
</dbReference>
<protein>
    <submittedName>
        <fullName evidence="1">Uncharacterized protein</fullName>
    </submittedName>
</protein>
<dbReference type="AlphaFoldDB" id="A0A815UTC9"/>
<reference evidence="1" key="1">
    <citation type="submission" date="2021-02" db="EMBL/GenBank/DDBJ databases">
        <authorList>
            <person name="Nowell W R."/>
        </authorList>
    </citation>
    <scope>NUCLEOTIDE SEQUENCE</scope>
</reference>
<organism evidence="1 2">
    <name type="scientific">Rotaria sordida</name>
    <dbReference type="NCBI Taxonomy" id="392033"/>
    <lineage>
        <taxon>Eukaryota</taxon>
        <taxon>Metazoa</taxon>
        <taxon>Spiralia</taxon>
        <taxon>Gnathifera</taxon>
        <taxon>Rotifera</taxon>
        <taxon>Eurotatoria</taxon>
        <taxon>Bdelloidea</taxon>
        <taxon>Philodinida</taxon>
        <taxon>Philodinidae</taxon>
        <taxon>Rotaria</taxon>
    </lineage>
</organism>
<evidence type="ECO:0000313" key="1">
    <source>
        <dbReference type="EMBL" id="CAF1520380.1"/>
    </source>
</evidence>
<dbReference type="EMBL" id="CAJNOO010016086">
    <property type="protein sequence ID" value="CAF1520380.1"/>
    <property type="molecule type" value="Genomic_DNA"/>
</dbReference>
<sequence>MVIGAVRYDRTPGGRTPANVMQLYK</sequence>